<name>A0AAD7UNW4_9STRA</name>
<dbReference type="GO" id="GO:0016616">
    <property type="term" value="F:oxidoreductase activity, acting on the CH-OH group of donors, NAD or NADP as acceptor"/>
    <property type="evidence" value="ECO:0007669"/>
    <property type="project" value="InterPro"/>
</dbReference>
<dbReference type="PANTHER" id="PTHR43761:SF1">
    <property type="entry name" value="D-ISOMER SPECIFIC 2-HYDROXYACID DEHYDROGENASE CATALYTIC DOMAIN-CONTAINING PROTEIN-RELATED"/>
    <property type="match status" value="1"/>
</dbReference>
<dbReference type="Pfam" id="PF02826">
    <property type="entry name" value="2-Hacid_dh_C"/>
    <property type="match status" value="1"/>
</dbReference>
<evidence type="ECO:0000313" key="9">
    <source>
        <dbReference type="Proteomes" id="UP001230188"/>
    </source>
</evidence>
<organism evidence="8 9">
    <name type="scientific">Chrysophaeum taylorii</name>
    <dbReference type="NCBI Taxonomy" id="2483200"/>
    <lineage>
        <taxon>Eukaryota</taxon>
        <taxon>Sar</taxon>
        <taxon>Stramenopiles</taxon>
        <taxon>Ochrophyta</taxon>
        <taxon>Pelagophyceae</taxon>
        <taxon>Pelagomonadales</taxon>
        <taxon>Pelagomonadaceae</taxon>
        <taxon>Chrysophaeum</taxon>
    </lineage>
</organism>
<feature type="chain" id="PRO_5042238247" description="D-3-phosphoglycerate dehydrogenase" evidence="5">
    <location>
        <begin position="24"/>
        <end position="320"/>
    </location>
</feature>
<dbReference type="Gene3D" id="3.40.50.720">
    <property type="entry name" value="NAD(P)-binding Rossmann-like Domain"/>
    <property type="match status" value="2"/>
</dbReference>
<dbReference type="PANTHER" id="PTHR43761">
    <property type="entry name" value="D-ISOMER SPECIFIC 2-HYDROXYACID DEHYDROGENASE FAMILY PROTEIN (AFU_ORTHOLOGUE AFUA_1G13630)"/>
    <property type="match status" value="1"/>
</dbReference>
<sequence length="320" mass="33853">MKKSPLLLLLLLLLALIGVVVEGVVVGPSRRVLDLDGGLANAEHVLEARGVEVAREGALGDFDAVVVRSRTRLTREALATGARGRLVCVGRAGVGVDNIDIDACRDFGIVVLNTPGASSNAVAELAISHVLASARHTVSADRAVRAGDFARFKREARGTEVRGSTLGIVGYGRIGRAVERVALALGMRVKKSGAPLADIFETCDFVSVHCALSDRTRNLIDRDLLRKMKGGHLVNTARGGVVREDDVVEALEQGWLATYATDVFEVEPPPPDHPLLHRDDVLLSPHIGAATVEAQARVSTQLAASILAFFEQGTARCGGG</sequence>
<keyword evidence="9" id="KW-1185">Reference proteome</keyword>
<keyword evidence="3" id="KW-0520">NAD</keyword>
<evidence type="ECO:0000256" key="5">
    <source>
        <dbReference type="SAM" id="SignalP"/>
    </source>
</evidence>
<comment type="similarity">
    <text evidence="1 4">Belongs to the D-isomer specific 2-hydroxyacid dehydrogenase family.</text>
</comment>
<evidence type="ECO:0000259" key="7">
    <source>
        <dbReference type="Pfam" id="PF02826"/>
    </source>
</evidence>
<dbReference type="InterPro" id="IPR036291">
    <property type="entry name" value="NAD(P)-bd_dom_sf"/>
</dbReference>
<proteinExistence type="inferred from homology"/>
<dbReference type="SUPFAM" id="SSF51735">
    <property type="entry name" value="NAD(P)-binding Rossmann-fold domains"/>
    <property type="match status" value="1"/>
</dbReference>
<accession>A0AAD7UNW4</accession>
<dbReference type="Proteomes" id="UP001230188">
    <property type="component" value="Unassembled WGS sequence"/>
</dbReference>
<reference evidence="8" key="1">
    <citation type="submission" date="2023-01" db="EMBL/GenBank/DDBJ databases">
        <title>Metagenome sequencing of chrysophaentin producing Chrysophaeum taylorii.</title>
        <authorList>
            <person name="Davison J."/>
            <person name="Bewley C."/>
        </authorList>
    </citation>
    <scope>NUCLEOTIDE SEQUENCE</scope>
    <source>
        <strain evidence="8">NIES-1699</strain>
    </source>
</reference>
<dbReference type="EMBL" id="JAQMWT010000047">
    <property type="protein sequence ID" value="KAJ8612546.1"/>
    <property type="molecule type" value="Genomic_DNA"/>
</dbReference>
<feature type="domain" description="D-isomer specific 2-hydroxyacid dehydrogenase catalytic" evidence="6">
    <location>
        <begin position="59"/>
        <end position="315"/>
    </location>
</feature>
<dbReference type="AlphaFoldDB" id="A0AAD7UNW4"/>
<dbReference type="InterPro" id="IPR006140">
    <property type="entry name" value="D-isomer_DH_NAD-bd"/>
</dbReference>
<evidence type="ECO:0000259" key="6">
    <source>
        <dbReference type="Pfam" id="PF00389"/>
    </source>
</evidence>
<evidence type="ECO:0000256" key="3">
    <source>
        <dbReference type="ARBA" id="ARBA00023027"/>
    </source>
</evidence>
<protein>
    <recommendedName>
        <fullName evidence="10">D-3-phosphoglycerate dehydrogenase</fullName>
    </recommendedName>
</protein>
<evidence type="ECO:0000313" key="8">
    <source>
        <dbReference type="EMBL" id="KAJ8612546.1"/>
    </source>
</evidence>
<gene>
    <name evidence="8" type="ORF">CTAYLR_003722</name>
</gene>
<feature type="signal peptide" evidence="5">
    <location>
        <begin position="1"/>
        <end position="23"/>
    </location>
</feature>
<dbReference type="InterPro" id="IPR006139">
    <property type="entry name" value="D-isomer_2_OHA_DH_cat_dom"/>
</dbReference>
<keyword evidence="2 4" id="KW-0560">Oxidoreductase</keyword>
<dbReference type="SUPFAM" id="SSF52283">
    <property type="entry name" value="Formate/glycerate dehydrogenase catalytic domain-like"/>
    <property type="match status" value="1"/>
</dbReference>
<feature type="domain" description="D-isomer specific 2-hydroxyacid dehydrogenase NAD-binding" evidence="7">
    <location>
        <begin position="128"/>
        <end position="288"/>
    </location>
</feature>
<dbReference type="InterPro" id="IPR050418">
    <property type="entry name" value="D-iso_2-hydroxyacid_DH_PdxB"/>
</dbReference>
<dbReference type="Pfam" id="PF00389">
    <property type="entry name" value="2-Hacid_dh"/>
    <property type="match status" value="1"/>
</dbReference>
<evidence type="ECO:0000256" key="2">
    <source>
        <dbReference type="ARBA" id="ARBA00023002"/>
    </source>
</evidence>
<evidence type="ECO:0008006" key="10">
    <source>
        <dbReference type="Google" id="ProtNLM"/>
    </source>
</evidence>
<evidence type="ECO:0000256" key="1">
    <source>
        <dbReference type="ARBA" id="ARBA00005854"/>
    </source>
</evidence>
<dbReference type="GO" id="GO:0051287">
    <property type="term" value="F:NAD binding"/>
    <property type="evidence" value="ECO:0007669"/>
    <property type="project" value="InterPro"/>
</dbReference>
<comment type="caution">
    <text evidence="8">The sequence shown here is derived from an EMBL/GenBank/DDBJ whole genome shotgun (WGS) entry which is preliminary data.</text>
</comment>
<keyword evidence="5" id="KW-0732">Signal</keyword>
<evidence type="ECO:0000256" key="4">
    <source>
        <dbReference type="RuleBase" id="RU003719"/>
    </source>
</evidence>